<keyword evidence="5" id="KW-1185">Reference proteome</keyword>
<dbReference type="GO" id="GO:0016788">
    <property type="term" value="F:hydrolase activity, acting on ester bonds"/>
    <property type="evidence" value="ECO:0007669"/>
    <property type="project" value="UniProtKB-ARBA"/>
</dbReference>
<evidence type="ECO:0000256" key="1">
    <source>
        <dbReference type="ARBA" id="ARBA00022801"/>
    </source>
</evidence>
<sequence length="312" mass="33484">MTKSKDDIASGRREDRFIPSSRTGQNIALTIYHPGDSESPGPVIVMGCGIGAIKAGGLTPFALAFNAAGYTAVSFDYLNFGSSEGTPRGLLSVPNELQDFRDVITFVRAPGQKAWADPSRVVAWGTSFGGMHVTALMSEDHCLAAGIAQCPLTDGLAGTMQTPLGRSLQLLPVAILDFARSLFGVTDPRYVDLTSDGSTPAVMASEEVVTGWARLNPENGETWSNKLAARSLFSIMVSRPLLSIHKSKRPYLIVLPTWDHEAALGAAEECVRRAPLGEGLRVQGGHFDLYKGGPAFEENIKGQLEFLNRVFT</sequence>
<dbReference type="AlphaFoldDB" id="A0A135TF43"/>
<dbReference type="InterPro" id="IPR000073">
    <property type="entry name" value="AB_hydrolase_1"/>
</dbReference>
<proteinExistence type="inferred from homology"/>
<comment type="similarity">
    <text evidence="2">Belongs to the AB hydrolase superfamily. FUS2 hydrolase family.</text>
</comment>
<dbReference type="PANTHER" id="PTHR22946">
    <property type="entry name" value="DIENELACTONE HYDROLASE DOMAIN-CONTAINING PROTEIN-RELATED"/>
    <property type="match status" value="1"/>
</dbReference>
<dbReference type="PANTHER" id="PTHR22946:SF9">
    <property type="entry name" value="POLYKETIDE TRANSFERASE AF380"/>
    <property type="match status" value="1"/>
</dbReference>
<dbReference type="InterPro" id="IPR050261">
    <property type="entry name" value="FrsA_esterase"/>
</dbReference>
<gene>
    <name evidence="4" type="ORF">CNYM01_06405</name>
</gene>
<evidence type="ECO:0000313" key="4">
    <source>
        <dbReference type="EMBL" id="KXH46727.1"/>
    </source>
</evidence>
<keyword evidence="1" id="KW-0378">Hydrolase</keyword>
<evidence type="ECO:0000256" key="2">
    <source>
        <dbReference type="ARBA" id="ARBA00038115"/>
    </source>
</evidence>
<dbReference type="EMBL" id="JEMN01001140">
    <property type="protein sequence ID" value="KXH46727.1"/>
    <property type="molecule type" value="Genomic_DNA"/>
</dbReference>
<dbReference type="Pfam" id="PF12697">
    <property type="entry name" value="Abhydrolase_6"/>
    <property type="match status" value="1"/>
</dbReference>
<evidence type="ECO:0000259" key="3">
    <source>
        <dbReference type="Pfam" id="PF12697"/>
    </source>
</evidence>
<evidence type="ECO:0000313" key="5">
    <source>
        <dbReference type="Proteomes" id="UP000070054"/>
    </source>
</evidence>
<dbReference type="Gene3D" id="3.40.50.1820">
    <property type="entry name" value="alpha/beta hydrolase"/>
    <property type="match status" value="1"/>
</dbReference>
<dbReference type="SUPFAM" id="SSF53474">
    <property type="entry name" value="alpha/beta-Hydrolases"/>
    <property type="match status" value="1"/>
</dbReference>
<reference evidence="4 5" key="1">
    <citation type="submission" date="2014-02" db="EMBL/GenBank/DDBJ databases">
        <title>The genome sequence of Colletotrichum nymphaeae SA-01.</title>
        <authorList>
            <person name="Baroncelli R."/>
            <person name="Thon M.R."/>
        </authorList>
    </citation>
    <scope>NUCLEOTIDE SEQUENCE [LARGE SCALE GENOMIC DNA]</scope>
    <source>
        <strain evidence="4 5">SA-01</strain>
    </source>
</reference>
<dbReference type="OrthoDB" id="2498029at2759"/>
<comment type="caution">
    <text evidence="4">The sequence shown here is derived from an EMBL/GenBank/DDBJ whole genome shotgun (WGS) entry which is preliminary data.</text>
</comment>
<name>A0A135TF43_9PEZI</name>
<dbReference type="Proteomes" id="UP000070054">
    <property type="component" value="Unassembled WGS sequence"/>
</dbReference>
<protein>
    <recommendedName>
        <fullName evidence="3">AB hydrolase-1 domain-containing protein</fullName>
    </recommendedName>
</protein>
<feature type="domain" description="AB hydrolase-1" evidence="3">
    <location>
        <begin position="63"/>
        <end position="287"/>
    </location>
</feature>
<accession>A0A135TF43</accession>
<organism evidence="4 5">
    <name type="scientific">Colletotrichum nymphaeae SA-01</name>
    <dbReference type="NCBI Taxonomy" id="1460502"/>
    <lineage>
        <taxon>Eukaryota</taxon>
        <taxon>Fungi</taxon>
        <taxon>Dikarya</taxon>
        <taxon>Ascomycota</taxon>
        <taxon>Pezizomycotina</taxon>
        <taxon>Sordariomycetes</taxon>
        <taxon>Hypocreomycetidae</taxon>
        <taxon>Glomerellales</taxon>
        <taxon>Glomerellaceae</taxon>
        <taxon>Colletotrichum</taxon>
        <taxon>Colletotrichum acutatum species complex</taxon>
    </lineage>
</organism>
<dbReference type="InterPro" id="IPR029058">
    <property type="entry name" value="AB_hydrolase_fold"/>
</dbReference>